<dbReference type="InterPro" id="IPR022683">
    <property type="entry name" value="Calpain_III"/>
</dbReference>
<dbReference type="GO" id="GO:0004198">
    <property type="term" value="F:calcium-dependent cysteine-type endopeptidase activity"/>
    <property type="evidence" value="ECO:0007669"/>
    <property type="project" value="InterPro"/>
</dbReference>
<feature type="region of interest" description="Disordered" evidence="7">
    <location>
        <begin position="586"/>
        <end position="651"/>
    </location>
</feature>
<dbReference type="SUPFAM" id="SSF49758">
    <property type="entry name" value="Calpain large subunit, middle domain (domain III)"/>
    <property type="match status" value="3"/>
</dbReference>
<gene>
    <name evidence="9" type="ORF">AB1Y20_010974</name>
</gene>
<proteinExistence type="inferred from homology"/>
<dbReference type="Proteomes" id="UP001515480">
    <property type="component" value="Unassembled WGS sequence"/>
</dbReference>
<comment type="caution">
    <text evidence="9">The sequence shown here is derived from an EMBL/GenBank/DDBJ whole genome shotgun (WGS) entry which is preliminary data.</text>
</comment>
<dbReference type="AlphaFoldDB" id="A0AB34IMP4"/>
<keyword evidence="3" id="KW-0378">Hydrolase</keyword>
<comment type="similarity">
    <text evidence="1">Belongs to the peptidase C2 family.</text>
</comment>
<dbReference type="InterPro" id="IPR022684">
    <property type="entry name" value="Calpain_cysteine_protease"/>
</dbReference>
<accession>A0AB34IMP4</accession>
<evidence type="ECO:0000256" key="3">
    <source>
        <dbReference type="ARBA" id="ARBA00022801"/>
    </source>
</evidence>
<evidence type="ECO:0000256" key="5">
    <source>
        <dbReference type="PIRSR" id="PIRSR622684-1"/>
    </source>
</evidence>
<dbReference type="InterPro" id="IPR038765">
    <property type="entry name" value="Papain-like_cys_pep_sf"/>
</dbReference>
<evidence type="ECO:0000256" key="6">
    <source>
        <dbReference type="PROSITE-ProRule" id="PRU00239"/>
    </source>
</evidence>
<dbReference type="PANTHER" id="PTHR10183:SF379">
    <property type="entry name" value="CALPAIN-5"/>
    <property type="match status" value="1"/>
</dbReference>
<feature type="domain" description="Calpain catalytic" evidence="8">
    <location>
        <begin position="58"/>
        <end position="349"/>
    </location>
</feature>
<dbReference type="GO" id="GO:0006508">
    <property type="term" value="P:proteolysis"/>
    <property type="evidence" value="ECO:0007669"/>
    <property type="project" value="InterPro"/>
</dbReference>
<dbReference type="EMBL" id="JBGBPQ010000022">
    <property type="protein sequence ID" value="KAL1502901.1"/>
    <property type="molecule type" value="Genomic_DNA"/>
</dbReference>
<dbReference type="Gene3D" id="3.90.70.10">
    <property type="entry name" value="Cysteine proteinases"/>
    <property type="match status" value="1"/>
</dbReference>
<dbReference type="PANTHER" id="PTHR10183">
    <property type="entry name" value="CALPAIN"/>
    <property type="match status" value="1"/>
</dbReference>
<dbReference type="SUPFAM" id="SSF54001">
    <property type="entry name" value="Cysteine proteinases"/>
    <property type="match status" value="1"/>
</dbReference>
<evidence type="ECO:0000256" key="2">
    <source>
        <dbReference type="ARBA" id="ARBA00022670"/>
    </source>
</evidence>
<dbReference type="Pfam" id="PF00648">
    <property type="entry name" value="Peptidase_C2"/>
    <property type="match status" value="1"/>
</dbReference>
<dbReference type="SMART" id="SM00720">
    <property type="entry name" value="calpain_III"/>
    <property type="match status" value="1"/>
</dbReference>
<evidence type="ECO:0000256" key="4">
    <source>
        <dbReference type="ARBA" id="ARBA00022807"/>
    </source>
</evidence>
<dbReference type="SMART" id="SM00230">
    <property type="entry name" value="CysPc"/>
    <property type="match status" value="1"/>
</dbReference>
<dbReference type="PROSITE" id="PS50203">
    <property type="entry name" value="CALPAIN_CAT"/>
    <property type="match status" value="1"/>
</dbReference>
<evidence type="ECO:0000256" key="1">
    <source>
        <dbReference type="ARBA" id="ARBA00007623"/>
    </source>
</evidence>
<keyword evidence="4" id="KW-0788">Thiol protease</keyword>
<evidence type="ECO:0000313" key="9">
    <source>
        <dbReference type="EMBL" id="KAL1502901.1"/>
    </source>
</evidence>
<protein>
    <recommendedName>
        <fullName evidence="8">Calpain catalytic domain-containing protein</fullName>
    </recommendedName>
</protein>
<organism evidence="9 10">
    <name type="scientific">Prymnesium parvum</name>
    <name type="common">Toxic golden alga</name>
    <dbReference type="NCBI Taxonomy" id="97485"/>
    <lineage>
        <taxon>Eukaryota</taxon>
        <taxon>Haptista</taxon>
        <taxon>Haptophyta</taxon>
        <taxon>Prymnesiophyceae</taxon>
        <taxon>Prymnesiales</taxon>
        <taxon>Prymnesiaceae</taxon>
        <taxon>Prymnesium</taxon>
    </lineage>
</organism>
<feature type="compositionally biased region" description="Low complexity" evidence="7">
    <location>
        <begin position="594"/>
        <end position="606"/>
    </location>
</feature>
<dbReference type="InterPro" id="IPR022682">
    <property type="entry name" value="Calpain_domain_III"/>
</dbReference>
<evidence type="ECO:0000256" key="7">
    <source>
        <dbReference type="SAM" id="MobiDB-lite"/>
    </source>
</evidence>
<feature type="active site" evidence="5">
    <location>
        <position position="300"/>
    </location>
</feature>
<comment type="caution">
    <text evidence="6">Lacks conserved residue(s) required for the propagation of feature annotation.</text>
</comment>
<sequence length="923" mass="99688">MMDATTSFREQVTEERTCRKLDTARRGRWPLRVGRYMEVPLLVRPEAEALAELPVDMPFFDVDFPPTSASLLSTVAPVASWQRVDAALPNAPLFSASDASPHKLLSAAPPAHAWLANALALLQTRPDLVRRLFASTAHASRGMLTLRLFKHGGWRPVLIDTMVPCDEHGTPAFPSAAPLEDGAAAPCWPTLLLKGFAKLHGAYSALDGGDAAEALVDFTGGATTRRQMPETADDAAANEVWTEMLRSHRRGMMQAVVPADPHGGAPFRALIKQTLLPQYFYPVLALKEEQRGVRLVCLLNPWMSGEWRGAWSADSAEWANSPDVAAQLWLPASSGKFWVQLSDLIKYFDTRYTVMTGGELQSMAIEGEWAELSCGGPPSSPSWCCNPQYWISCSKSAAVTIELSQRDRRLASDDVANPEARSAAYPPIAFAVVKGGTLSSMGSGRVWARHERAVVAETAAARRRDVTLTVELSAHKMYCIVPCTLNGVLMPFVLRVQAECEFTVKQAQPSVVARHVGEITSLSSGGPPSSATWCINPQYWLTLRPPPSETAMAQLRVTVSAAAAGAGEPPPLLGFTLLKGAMHREKLPARPRSRASSPARPASALRAPPPPAEAAEGRRAQTAEGGARRRPAAPQAEARRPHACASAGGLSSSRVAIAMRPGDADENHVMNETRPLPDGATLHDADVGEFNLGVGLPVRDTSNLQPTRKQIFDQGDVVGEAAPSANPSLLTSVDPGCPYVICIHAPRALQLARFTLEVSSESLLEVALIEPSRQRTLNGAWRADSSGGSHIERGDWAASPKYSLSITKDTTVEITLQRPAAKWDKIIKVKTLEAMLGLYVIVPEDRPRPIVWKNVVYQSAFIPANEISCSLHLKPLPNGFPYVIMPATFGPGMKGPFTLGVIADAPIDLQAFDKDSLPRGRSF</sequence>
<evidence type="ECO:0000313" key="10">
    <source>
        <dbReference type="Proteomes" id="UP001515480"/>
    </source>
</evidence>
<keyword evidence="10" id="KW-1185">Reference proteome</keyword>
<name>A0AB34IMP4_PRYPA</name>
<dbReference type="InterPro" id="IPR001300">
    <property type="entry name" value="Peptidase_C2_calpain_cat"/>
</dbReference>
<dbReference type="Pfam" id="PF01067">
    <property type="entry name" value="Calpain_III"/>
    <property type="match status" value="2"/>
</dbReference>
<dbReference type="InterPro" id="IPR036213">
    <property type="entry name" value="Calpain_III_sf"/>
</dbReference>
<keyword evidence="2" id="KW-0645">Protease</keyword>
<dbReference type="Gene3D" id="2.60.120.380">
    <property type="match status" value="3"/>
</dbReference>
<reference evidence="9 10" key="1">
    <citation type="journal article" date="2024" name="Science">
        <title>Giant polyketide synthase enzymes in the biosynthesis of giant marine polyether toxins.</title>
        <authorList>
            <person name="Fallon T.R."/>
            <person name="Shende V.V."/>
            <person name="Wierzbicki I.H."/>
            <person name="Pendleton A.L."/>
            <person name="Watervoot N.F."/>
            <person name="Auber R.P."/>
            <person name="Gonzalez D.J."/>
            <person name="Wisecaver J.H."/>
            <person name="Moore B.S."/>
        </authorList>
    </citation>
    <scope>NUCLEOTIDE SEQUENCE [LARGE SCALE GENOMIC DNA]</scope>
    <source>
        <strain evidence="9 10">12B1</strain>
    </source>
</reference>
<evidence type="ECO:0000259" key="8">
    <source>
        <dbReference type="PROSITE" id="PS50203"/>
    </source>
</evidence>